<dbReference type="InterPro" id="IPR005467">
    <property type="entry name" value="His_kinase_dom"/>
</dbReference>
<dbReference type="InterPro" id="IPR003661">
    <property type="entry name" value="HisK_dim/P_dom"/>
</dbReference>
<dbReference type="Gene3D" id="3.30.565.10">
    <property type="entry name" value="Histidine kinase-like ATPase, C-terminal domain"/>
    <property type="match status" value="1"/>
</dbReference>
<dbReference type="Gene3D" id="3.40.50.2300">
    <property type="match status" value="1"/>
</dbReference>
<dbReference type="SUPFAM" id="SSF55874">
    <property type="entry name" value="ATPase domain of HSP90 chaperone/DNA topoisomerase II/histidine kinase"/>
    <property type="match status" value="1"/>
</dbReference>
<keyword evidence="14" id="KW-1185">Reference proteome</keyword>
<dbReference type="CDD" id="cd00082">
    <property type="entry name" value="HisKA"/>
    <property type="match status" value="1"/>
</dbReference>
<evidence type="ECO:0000259" key="11">
    <source>
        <dbReference type="PROSITE" id="PS50110"/>
    </source>
</evidence>
<evidence type="ECO:0000313" key="15">
    <source>
        <dbReference type="Proteomes" id="UP000307706"/>
    </source>
</evidence>
<dbReference type="PROSITE" id="PS50110">
    <property type="entry name" value="RESPONSE_REGULATORY"/>
    <property type="match status" value="1"/>
</dbReference>
<dbReference type="InterPro" id="IPR029095">
    <property type="entry name" value="NarX-like_N"/>
</dbReference>
<dbReference type="InterPro" id="IPR001789">
    <property type="entry name" value="Sig_transdc_resp-reg_receiver"/>
</dbReference>
<keyword evidence="6 9" id="KW-1133">Transmembrane helix</keyword>
<keyword evidence="7 9" id="KW-0472">Membrane</keyword>
<dbReference type="PANTHER" id="PTHR45339">
    <property type="entry name" value="HYBRID SIGNAL TRANSDUCTION HISTIDINE KINASE J"/>
    <property type="match status" value="1"/>
</dbReference>
<dbReference type="Pfam" id="PF13675">
    <property type="entry name" value="PilJ"/>
    <property type="match status" value="1"/>
</dbReference>
<evidence type="ECO:0000259" key="10">
    <source>
        <dbReference type="PROSITE" id="PS50109"/>
    </source>
</evidence>
<dbReference type="GO" id="GO:0016020">
    <property type="term" value="C:membrane"/>
    <property type="evidence" value="ECO:0007669"/>
    <property type="project" value="UniProtKB-SubCell"/>
</dbReference>
<keyword evidence="4 8" id="KW-0597">Phosphoprotein</keyword>
<evidence type="ECO:0000256" key="4">
    <source>
        <dbReference type="ARBA" id="ARBA00022553"/>
    </source>
</evidence>
<evidence type="ECO:0000256" key="3">
    <source>
        <dbReference type="ARBA" id="ARBA00012438"/>
    </source>
</evidence>
<dbReference type="EMBL" id="PNCK01000024">
    <property type="protein sequence ID" value="TMP44115.1"/>
    <property type="molecule type" value="Genomic_DNA"/>
</dbReference>
<dbReference type="Pfam" id="PF02518">
    <property type="entry name" value="HATPase_c"/>
    <property type="match status" value="1"/>
</dbReference>
<feature type="modified residue" description="4-aspartylphosphate" evidence="8">
    <location>
        <position position="501"/>
    </location>
</feature>
<dbReference type="OrthoDB" id="9810730at2"/>
<evidence type="ECO:0000256" key="5">
    <source>
        <dbReference type="ARBA" id="ARBA00022692"/>
    </source>
</evidence>
<evidence type="ECO:0000256" key="9">
    <source>
        <dbReference type="SAM" id="Phobius"/>
    </source>
</evidence>
<dbReference type="GO" id="GO:0000155">
    <property type="term" value="F:phosphorelay sensor kinase activity"/>
    <property type="evidence" value="ECO:0007669"/>
    <property type="project" value="InterPro"/>
</dbReference>
<dbReference type="SMART" id="SM00388">
    <property type="entry name" value="HisKA"/>
    <property type="match status" value="1"/>
</dbReference>
<dbReference type="SMART" id="SM00448">
    <property type="entry name" value="REC"/>
    <property type="match status" value="1"/>
</dbReference>
<evidence type="ECO:0000256" key="1">
    <source>
        <dbReference type="ARBA" id="ARBA00000085"/>
    </source>
</evidence>
<name>A0A5S3XMV8_9GAMM</name>
<accession>A0A5S3XMV8</accession>
<reference evidence="14 15" key="2">
    <citation type="submission" date="2019-06" db="EMBL/GenBank/DDBJ databases">
        <title>Co-occurence of chitin degradation, pigmentation and bioactivity in marine Pseudoalteromonas.</title>
        <authorList>
            <person name="Sonnenschein E.C."/>
            <person name="Bech P.K."/>
        </authorList>
    </citation>
    <scope>NUCLEOTIDE SEQUENCE [LARGE SCALE GENOMIC DNA]</scope>
    <source>
        <strain evidence="15">S2231</strain>
        <strain evidence="12 14">S2233</strain>
    </source>
</reference>
<dbReference type="SUPFAM" id="SSF47384">
    <property type="entry name" value="Homodimeric domain of signal transducing histidine kinase"/>
    <property type="match status" value="1"/>
</dbReference>
<dbReference type="AlphaFoldDB" id="A0A5S3XMV8"/>
<proteinExistence type="predicted"/>
<feature type="transmembrane region" description="Helical" evidence="9">
    <location>
        <begin position="12"/>
        <end position="34"/>
    </location>
</feature>
<evidence type="ECO:0000313" key="13">
    <source>
        <dbReference type="EMBL" id="TMP55686.1"/>
    </source>
</evidence>
<evidence type="ECO:0000256" key="2">
    <source>
        <dbReference type="ARBA" id="ARBA00004141"/>
    </source>
</evidence>
<feature type="domain" description="Histidine kinase" evidence="10">
    <location>
        <begin position="231"/>
        <end position="437"/>
    </location>
</feature>
<dbReference type="SMART" id="SM00387">
    <property type="entry name" value="HATPase_c"/>
    <property type="match status" value="1"/>
</dbReference>
<dbReference type="PANTHER" id="PTHR45339:SF3">
    <property type="entry name" value="HISTIDINE KINASE"/>
    <property type="match status" value="1"/>
</dbReference>
<dbReference type="InterPro" id="IPR036890">
    <property type="entry name" value="HATPase_C_sf"/>
</dbReference>
<dbReference type="InterPro" id="IPR036097">
    <property type="entry name" value="HisK_dim/P_sf"/>
</dbReference>
<dbReference type="Pfam" id="PF00512">
    <property type="entry name" value="HisKA"/>
    <property type="match status" value="1"/>
</dbReference>
<comment type="caution">
    <text evidence="13">The sequence shown here is derived from an EMBL/GenBank/DDBJ whole genome shotgun (WGS) entry which is preliminary data.</text>
</comment>
<comment type="catalytic activity">
    <reaction evidence="1">
        <text>ATP + protein L-histidine = ADP + protein N-phospho-L-histidine.</text>
        <dbReference type="EC" id="2.7.13.3"/>
    </reaction>
</comment>
<dbReference type="Pfam" id="PF00072">
    <property type="entry name" value="Response_reg"/>
    <property type="match status" value="1"/>
</dbReference>
<reference evidence="14 15" key="1">
    <citation type="submission" date="2017-12" db="EMBL/GenBank/DDBJ databases">
        <authorList>
            <person name="Paulsen S."/>
            <person name="Gram L.K."/>
        </authorList>
    </citation>
    <scope>NUCLEOTIDE SEQUENCE [LARGE SCALE GENOMIC DNA]</scope>
    <source>
        <strain evidence="13 15">S2231</strain>
        <strain evidence="12 14">S2233</strain>
    </source>
</reference>
<dbReference type="Gene3D" id="1.10.287.130">
    <property type="match status" value="1"/>
</dbReference>
<keyword evidence="5 9" id="KW-0812">Transmembrane</keyword>
<comment type="subcellular location">
    <subcellularLocation>
        <location evidence="2">Membrane</location>
        <topology evidence="2">Multi-pass membrane protein</topology>
    </subcellularLocation>
</comment>
<gene>
    <name evidence="13" type="ORF">CWB96_17000</name>
    <name evidence="12" type="ORF">CWB97_07130</name>
</gene>
<dbReference type="SUPFAM" id="SSF52172">
    <property type="entry name" value="CheY-like"/>
    <property type="match status" value="1"/>
</dbReference>
<dbReference type="Proteomes" id="UP000307706">
    <property type="component" value="Unassembled WGS sequence"/>
</dbReference>
<evidence type="ECO:0000256" key="7">
    <source>
        <dbReference type="ARBA" id="ARBA00023136"/>
    </source>
</evidence>
<feature type="domain" description="Response regulatory" evidence="11">
    <location>
        <begin position="452"/>
        <end position="567"/>
    </location>
</feature>
<evidence type="ECO:0000256" key="6">
    <source>
        <dbReference type="ARBA" id="ARBA00022989"/>
    </source>
</evidence>
<dbReference type="EMBL" id="PNCL01000097">
    <property type="protein sequence ID" value="TMP55686.1"/>
    <property type="molecule type" value="Genomic_DNA"/>
</dbReference>
<dbReference type="Proteomes" id="UP000305730">
    <property type="component" value="Unassembled WGS sequence"/>
</dbReference>
<protein>
    <recommendedName>
        <fullName evidence="3">histidine kinase</fullName>
        <ecNumber evidence="3">2.7.13.3</ecNumber>
    </recommendedName>
</protein>
<dbReference type="PROSITE" id="PS50109">
    <property type="entry name" value="HIS_KIN"/>
    <property type="match status" value="1"/>
</dbReference>
<dbReference type="CDD" id="cd17546">
    <property type="entry name" value="REC_hyHK_CKI1_RcsC-like"/>
    <property type="match status" value="1"/>
</dbReference>
<dbReference type="RefSeq" id="WP_138596093.1">
    <property type="nucleotide sequence ID" value="NZ_PNCK01000024.1"/>
</dbReference>
<evidence type="ECO:0000313" key="12">
    <source>
        <dbReference type="EMBL" id="TMP44115.1"/>
    </source>
</evidence>
<organism evidence="13 15">
    <name type="scientific">Pseudoalteromonas citrea</name>
    <dbReference type="NCBI Taxonomy" id="43655"/>
    <lineage>
        <taxon>Bacteria</taxon>
        <taxon>Pseudomonadati</taxon>
        <taxon>Pseudomonadota</taxon>
        <taxon>Gammaproteobacteria</taxon>
        <taxon>Alteromonadales</taxon>
        <taxon>Pseudoalteromonadaceae</taxon>
        <taxon>Pseudoalteromonas</taxon>
    </lineage>
</organism>
<evidence type="ECO:0000256" key="8">
    <source>
        <dbReference type="PROSITE-ProRule" id="PRU00169"/>
    </source>
</evidence>
<sequence length="569" mass="64095">MRQIIKSMRSRYVIAVLVMAILVTLAAAAMQFLLQQKQQDAELINRAGMQRMLSQKIALDINQVVLFQQAGKSTQSLLAELDKSVVSFLMNHQFILREKSGEYEFLTTDLTMLYFTSPVHLDKRSKDFIALYEQGDFNTEIAYTAARDAHTLLLHLDQAVKFFEQAANRKVELTRTFEFVFWVSAIVLLWLEVVYIFQPMERQVKRVIDSLEQQKQETQHALAMKTHFLARASHELRTPLQAILGFLNLYRQDGKKEQLLQVEVSAKQLVNQLNAIQEFSRWEKGDIPVSVIPDEITKTLLQAISPYQLEAKSKGVNLVTEFGFDKSLNVACDHDHLAWVIGQLIDNAVKFTEQGSVILKACLDDSKSTLLVTIEDTGCGFSGTSPFSTNVSDTHYQGLQLGLVRCKWLLDAMSGEIQFEKGQKSGTSVHVKLPVYMVETSPEQRVTEKKITGLLVEDNPLNAKIIIKVLQGFSIAVNHVEHGLAAIDDLGTNRYDVIFMDLNMPIMDGFQAIEHIRNSLNLKEPIIVVTANSEAQELERAKALGANTMVLKPLDEKSVRTALEQVGLI</sequence>
<dbReference type="InterPro" id="IPR011006">
    <property type="entry name" value="CheY-like_superfamily"/>
</dbReference>
<evidence type="ECO:0000313" key="14">
    <source>
        <dbReference type="Proteomes" id="UP000305730"/>
    </source>
</evidence>
<dbReference type="InterPro" id="IPR003594">
    <property type="entry name" value="HATPase_dom"/>
</dbReference>
<reference evidence="13" key="3">
    <citation type="submission" date="2019-09" db="EMBL/GenBank/DDBJ databases">
        <title>Co-occurence of chitin degradation, pigmentation and bioactivity in marine Pseudoalteromonas.</title>
        <authorList>
            <person name="Sonnenschein E.C."/>
            <person name="Bech P.K."/>
        </authorList>
    </citation>
    <scope>NUCLEOTIDE SEQUENCE</scope>
    <source>
        <strain evidence="13">S2231</strain>
    </source>
</reference>
<dbReference type="EC" id="2.7.13.3" evidence="3"/>